<name>A0A6J5MGP8_9CAUD</name>
<proteinExistence type="predicted"/>
<accession>A0A6J5MGP8</accession>
<reference evidence="1" key="1">
    <citation type="submission" date="2020-04" db="EMBL/GenBank/DDBJ databases">
        <authorList>
            <person name="Chiriac C."/>
            <person name="Salcher M."/>
            <person name="Ghai R."/>
            <person name="Kavagutti S V."/>
        </authorList>
    </citation>
    <scope>NUCLEOTIDE SEQUENCE</scope>
</reference>
<organism evidence="1">
    <name type="scientific">uncultured Caudovirales phage</name>
    <dbReference type="NCBI Taxonomy" id="2100421"/>
    <lineage>
        <taxon>Viruses</taxon>
        <taxon>Duplodnaviria</taxon>
        <taxon>Heunggongvirae</taxon>
        <taxon>Uroviricota</taxon>
        <taxon>Caudoviricetes</taxon>
        <taxon>Peduoviridae</taxon>
        <taxon>Maltschvirus</taxon>
        <taxon>Maltschvirus maltsch</taxon>
    </lineage>
</organism>
<protein>
    <submittedName>
        <fullName evidence="1">Bacteriophage Mu, GpT</fullName>
    </submittedName>
</protein>
<dbReference type="EMBL" id="LR796409">
    <property type="protein sequence ID" value="CAB4142879.1"/>
    <property type="molecule type" value="Genomic_DNA"/>
</dbReference>
<dbReference type="Pfam" id="PF25209">
    <property type="entry name" value="Phage_capsid_4"/>
    <property type="match status" value="1"/>
</dbReference>
<evidence type="ECO:0000313" key="1">
    <source>
        <dbReference type="EMBL" id="CAB4142879.1"/>
    </source>
</evidence>
<gene>
    <name evidence="1" type="ORF">UFOVP451_58</name>
</gene>
<sequence length="307" mass="34226">MSVNSGNYGKLLEPGLRKIFFETYNEKPEQFSQILNVLSSQKAIETDLRMGGFTQWNEKGTLDATEYEDPTASDTVLYKHATFSKGFQVEKEMVDDEQYSIINKMPKALARAARSTIETKAASVFNTAFTANAANWKGEALIGNHVKLGGGTVSNRLTNNPVLSETSIKEALRLAREQEDERGLLIQMMPDVLIVPPELEFVALEINNSTLSTIPGGAGAGEFARNNTNSVKGRFKVVVWDYLTNANAWFLADSQVHQVNWMWREKLSFKNETDFDTDVAKYKGRMRFSYGWSDHRGIIGSDGSGLA</sequence>